<organism evidence="6 7">
    <name type="scientific">Actinomycetospora chlora</name>
    <dbReference type="NCBI Taxonomy" id="663608"/>
    <lineage>
        <taxon>Bacteria</taxon>
        <taxon>Bacillati</taxon>
        <taxon>Actinomycetota</taxon>
        <taxon>Actinomycetes</taxon>
        <taxon>Pseudonocardiales</taxon>
        <taxon>Pseudonocardiaceae</taxon>
        <taxon>Actinomycetospora</taxon>
    </lineage>
</organism>
<feature type="modified residue" description="4-aspartylphosphate" evidence="3">
    <location>
        <position position="59"/>
    </location>
</feature>
<accession>A0ABP9BP74</accession>
<dbReference type="InterPro" id="IPR011006">
    <property type="entry name" value="CheY-like_superfamily"/>
</dbReference>
<evidence type="ECO:0000256" key="2">
    <source>
        <dbReference type="ARBA" id="ARBA00023125"/>
    </source>
</evidence>
<keyword evidence="1 3" id="KW-0597">Phosphoprotein</keyword>
<evidence type="ECO:0000256" key="3">
    <source>
        <dbReference type="PROSITE-ProRule" id="PRU00169"/>
    </source>
</evidence>
<dbReference type="Proteomes" id="UP001500928">
    <property type="component" value="Unassembled WGS sequence"/>
</dbReference>
<dbReference type="InterPro" id="IPR001789">
    <property type="entry name" value="Sig_transdc_resp-reg_receiver"/>
</dbReference>
<dbReference type="PROSITE" id="PS50043">
    <property type="entry name" value="HTH_LUXR_2"/>
    <property type="match status" value="1"/>
</dbReference>
<reference evidence="7" key="1">
    <citation type="journal article" date="2019" name="Int. J. Syst. Evol. Microbiol.">
        <title>The Global Catalogue of Microorganisms (GCM) 10K type strain sequencing project: providing services to taxonomists for standard genome sequencing and annotation.</title>
        <authorList>
            <consortium name="The Broad Institute Genomics Platform"/>
            <consortium name="The Broad Institute Genome Sequencing Center for Infectious Disease"/>
            <person name="Wu L."/>
            <person name="Ma J."/>
        </authorList>
    </citation>
    <scope>NUCLEOTIDE SEQUENCE [LARGE SCALE GENOMIC DNA]</scope>
    <source>
        <strain evidence="7">JCM 17979</strain>
    </source>
</reference>
<dbReference type="SMART" id="SM00421">
    <property type="entry name" value="HTH_LUXR"/>
    <property type="match status" value="1"/>
</dbReference>
<comment type="caution">
    <text evidence="6">The sequence shown here is derived from an EMBL/GenBank/DDBJ whole genome shotgun (WGS) entry which is preliminary data.</text>
</comment>
<dbReference type="PANTHER" id="PTHR43214">
    <property type="entry name" value="TWO-COMPONENT RESPONSE REGULATOR"/>
    <property type="match status" value="1"/>
</dbReference>
<dbReference type="Pfam" id="PF00196">
    <property type="entry name" value="GerE"/>
    <property type="match status" value="1"/>
</dbReference>
<evidence type="ECO:0000259" key="4">
    <source>
        <dbReference type="PROSITE" id="PS50043"/>
    </source>
</evidence>
<dbReference type="CDD" id="cd06170">
    <property type="entry name" value="LuxR_C_like"/>
    <property type="match status" value="1"/>
</dbReference>
<evidence type="ECO:0000313" key="7">
    <source>
        <dbReference type="Proteomes" id="UP001500928"/>
    </source>
</evidence>
<keyword evidence="2" id="KW-0238">DNA-binding</keyword>
<dbReference type="Gene3D" id="3.40.50.2300">
    <property type="match status" value="1"/>
</dbReference>
<dbReference type="CDD" id="cd17535">
    <property type="entry name" value="REC_NarL-like"/>
    <property type="match status" value="1"/>
</dbReference>
<name>A0ABP9BP74_9PSEU</name>
<dbReference type="Pfam" id="PF00072">
    <property type="entry name" value="Response_reg"/>
    <property type="match status" value="1"/>
</dbReference>
<dbReference type="InterPro" id="IPR039420">
    <property type="entry name" value="WalR-like"/>
</dbReference>
<feature type="domain" description="HTH luxR-type" evidence="4">
    <location>
        <begin position="138"/>
        <end position="203"/>
    </location>
</feature>
<sequence>MLRAGAVRVLVVDDHPVVRDGVVSALGRHSDIEVAGHAADAADAVAACARERPDVVLLDLRLPDAHAADVVPRLRAACPSSRVLLFTAFPEHSAVAPTLAAGAVGLLVKDASGRELGEAIRQVARTGAYPGVHPGAGPDASGAPVTPREYDVLRLVASGHTNGEIGERLRLSPNTVKTYLHNVMRKLDARNRAQVITNARAHGLL</sequence>
<dbReference type="InterPro" id="IPR016032">
    <property type="entry name" value="Sig_transdc_resp-reg_C-effctor"/>
</dbReference>
<keyword evidence="7" id="KW-1185">Reference proteome</keyword>
<dbReference type="PROSITE" id="PS50110">
    <property type="entry name" value="RESPONSE_REGULATORY"/>
    <property type="match status" value="1"/>
</dbReference>
<feature type="domain" description="Response regulatory" evidence="5">
    <location>
        <begin position="8"/>
        <end position="124"/>
    </location>
</feature>
<dbReference type="PRINTS" id="PR00038">
    <property type="entry name" value="HTHLUXR"/>
</dbReference>
<dbReference type="PROSITE" id="PS00622">
    <property type="entry name" value="HTH_LUXR_1"/>
    <property type="match status" value="1"/>
</dbReference>
<dbReference type="InterPro" id="IPR000792">
    <property type="entry name" value="Tscrpt_reg_LuxR_C"/>
</dbReference>
<dbReference type="SMART" id="SM00448">
    <property type="entry name" value="REC"/>
    <property type="match status" value="1"/>
</dbReference>
<dbReference type="SUPFAM" id="SSF52172">
    <property type="entry name" value="CheY-like"/>
    <property type="match status" value="1"/>
</dbReference>
<evidence type="ECO:0000256" key="1">
    <source>
        <dbReference type="ARBA" id="ARBA00022553"/>
    </source>
</evidence>
<evidence type="ECO:0000259" key="5">
    <source>
        <dbReference type="PROSITE" id="PS50110"/>
    </source>
</evidence>
<evidence type="ECO:0000313" key="6">
    <source>
        <dbReference type="EMBL" id="GAA4797028.1"/>
    </source>
</evidence>
<dbReference type="InterPro" id="IPR058245">
    <property type="entry name" value="NreC/VraR/RcsB-like_REC"/>
</dbReference>
<proteinExistence type="predicted"/>
<gene>
    <name evidence="6" type="ORF">GCM10023200_36470</name>
</gene>
<protein>
    <submittedName>
        <fullName evidence="6">Response regulator transcription factor</fullName>
    </submittedName>
</protein>
<dbReference type="SUPFAM" id="SSF46894">
    <property type="entry name" value="C-terminal effector domain of the bipartite response regulators"/>
    <property type="match status" value="1"/>
</dbReference>
<dbReference type="EMBL" id="BAABHO010000030">
    <property type="protein sequence ID" value="GAA4797028.1"/>
    <property type="molecule type" value="Genomic_DNA"/>
</dbReference>